<dbReference type="InterPro" id="IPR003594">
    <property type="entry name" value="HATPase_dom"/>
</dbReference>
<dbReference type="RefSeq" id="WP_169552393.1">
    <property type="nucleotide sequence ID" value="NZ_CP051677.1"/>
</dbReference>
<keyword evidence="5" id="KW-0418">Kinase</keyword>
<dbReference type="Gene3D" id="3.30.565.10">
    <property type="entry name" value="Histidine kinase-like ATPase, C-terminal domain"/>
    <property type="match status" value="1"/>
</dbReference>
<dbReference type="SMART" id="SM00388">
    <property type="entry name" value="HisKA"/>
    <property type="match status" value="1"/>
</dbReference>
<name>A0A7L5DPM4_9BACT</name>
<organism evidence="10 11">
    <name type="scientific">Spirosoma rhododendri</name>
    <dbReference type="NCBI Taxonomy" id="2728024"/>
    <lineage>
        <taxon>Bacteria</taxon>
        <taxon>Pseudomonadati</taxon>
        <taxon>Bacteroidota</taxon>
        <taxon>Cytophagia</taxon>
        <taxon>Cytophagales</taxon>
        <taxon>Cytophagaceae</taxon>
        <taxon>Spirosoma</taxon>
    </lineage>
</organism>
<dbReference type="PRINTS" id="PR00344">
    <property type="entry name" value="BCTRLSENSOR"/>
</dbReference>
<dbReference type="Gene3D" id="3.30.450.20">
    <property type="entry name" value="PAS domain"/>
    <property type="match status" value="5"/>
</dbReference>
<dbReference type="Pfam" id="PF00512">
    <property type="entry name" value="HisKA"/>
    <property type="match status" value="1"/>
</dbReference>
<dbReference type="InterPro" id="IPR036890">
    <property type="entry name" value="HATPase_C_sf"/>
</dbReference>
<feature type="domain" description="PAS" evidence="8">
    <location>
        <begin position="523"/>
        <end position="594"/>
    </location>
</feature>
<evidence type="ECO:0000256" key="1">
    <source>
        <dbReference type="ARBA" id="ARBA00000085"/>
    </source>
</evidence>
<dbReference type="PANTHER" id="PTHR43304:SF1">
    <property type="entry name" value="PAC DOMAIN-CONTAINING PROTEIN"/>
    <property type="match status" value="1"/>
</dbReference>
<dbReference type="PANTHER" id="PTHR43304">
    <property type="entry name" value="PHYTOCHROME-LIKE PROTEIN CPH1"/>
    <property type="match status" value="1"/>
</dbReference>
<feature type="domain" description="PAS" evidence="8">
    <location>
        <begin position="268"/>
        <end position="320"/>
    </location>
</feature>
<dbReference type="PROSITE" id="PS50113">
    <property type="entry name" value="PAC"/>
    <property type="match status" value="2"/>
</dbReference>
<evidence type="ECO:0000259" key="9">
    <source>
        <dbReference type="PROSITE" id="PS50113"/>
    </source>
</evidence>
<sequence>MNEEHKPFNQNVVINNEQTRLSLEAANIGTWSVEPLEGQIYWDELCQKLLHFGAGETVAYDQVLAHVHADDVGLIHDTSRRAFDSRKEASYNFTFRTVNPHSQEICWLSCNGRGYVDDEQRLYRISGILRDVTRDRRVKQVRTEAQTRFEAAFDNASLGFVITGIDGVIVLGNKAFGRMLGYTPEELVDMPYTGMIHPDDRARNEALIDEVVAGNVPFFDITKQYVRRDGSEMWVRMNMTPLTDEQGNIRNLLGIAQDITRDLEKRRENNRLGQLVRNAPEMMVYMDLNGHVQFMNPYGLDLLGLTAEDVIGKTVDFFSPPEEHDRIRTDILPNIRVGSWSGELMKWHRLSGERIPVTTNIYPINDPITGEPYGMVAISRDLRQERQVQREIEAKNRALELALEIGQLGTYQIDLQTNRIVASERARTWWGLPDGSSSLDELLGKVLPADQSKWSAVLTQARLKKLDGHHDLTYRIINRQTGEYRYLRSLGQAVYDNDEAVTLSGTVQDITPQILTQLKIEKSEIRLSSAVDLADLGMWQIDLATGMLTFSDRIRVWYGFSSDEPIPLERSYEPVDPADVQLLKEALDGAASSDKKKEYDVEYRIKSLTTGRKRIIHAKGHVYYDAFMEAYRVSGTMQDVTEQRQTELALEMEVQERIEQLAATNEEMAAINEEMMATNEELAATNEEFLETNRNLTRSNQNLEQFAYIASHDLQEPLRKIQQFGDLLKTRYANDSTEEYRYLERMQLAASRMSVLIKDLLAFSRISTQQVTATEISLTQVISVVQDNLTVSIEESDAQIDADNLPMVQGDVTQLEQLFQNLLSNAIKFSRVDLHGDPVIPHIRVTARLVTLDELPASIKPGRQIKTYYRIDVVDNGVGFEEKYTNRIFQVFQRLHGNNEFAGTGIGLAICQKVVTNHGGIITATSQPGQGATFSVYLPK</sequence>
<dbReference type="InterPro" id="IPR036097">
    <property type="entry name" value="HisK_dim/P_sf"/>
</dbReference>
<dbReference type="PROSITE" id="PS50109">
    <property type="entry name" value="HIS_KIN"/>
    <property type="match status" value="1"/>
</dbReference>
<keyword evidence="11" id="KW-1185">Reference proteome</keyword>
<evidence type="ECO:0000313" key="10">
    <source>
        <dbReference type="EMBL" id="QJD80434.1"/>
    </source>
</evidence>
<dbReference type="SUPFAM" id="SSF55874">
    <property type="entry name" value="ATPase domain of HSP90 chaperone/DNA topoisomerase II/histidine kinase"/>
    <property type="match status" value="1"/>
</dbReference>
<dbReference type="SUPFAM" id="SSF47384">
    <property type="entry name" value="Homodimeric domain of signal transducing histidine kinase"/>
    <property type="match status" value="1"/>
</dbReference>
<feature type="coiled-coil region" evidence="6">
    <location>
        <begin position="654"/>
        <end position="699"/>
    </location>
</feature>
<accession>A0A7L5DPM4</accession>
<reference evidence="10 11" key="1">
    <citation type="submission" date="2020-04" db="EMBL/GenBank/DDBJ databases">
        <title>Genome sequencing of novel species.</title>
        <authorList>
            <person name="Heo J."/>
            <person name="Kim S.-J."/>
            <person name="Kim J.-S."/>
            <person name="Hong S.-B."/>
            <person name="Kwon S.-W."/>
        </authorList>
    </citation>
    <scope>NUCLEOTIDE SEQUENCE [LARGE SCALE GENOMIC DNA]</scope>
    <source>
        <strain evidence="10 11">CJU-R4</strain>
    </source>
</reference>
<feature type="domain" description="Histidine kinase" evidence="7">
    <location>
        <begin position="709"/>
        <end position="940"/>
    </location>
</feature>
<dbReference type="AlphaFoldDB" id="A0A7L5DPM4"/>
<evidence type="ECO:0000313" key="11">
    <source>
        <dbReference type="Proteomes" id="UP000501128"/>
    </source>
</evidence>
<protein>
    <recommendedName>
        <fullName evidence="2">histidine kinase</fullName>
        <ecNumber evidence="2">2.7.13.3</ecNumber>
    </recommendedName>
</protein>
<dbReference type="Proteomes" id="UP000501128">
    <property type="component" value="Chromosome"/>
</dbReference>
<evidence type="ECO:0000256" key="4">
    <source>
        <dbReference type="ARBA" id="ARBA00022679"/>
    </source>
</evidence>
<dbReference type="GO" id="GO:0000155">
    <property type="term" value="F:phosphorelay sensor kinase activity"/>
    <property type="evidence" value="ECO:0007669"/>
    <property type="project" value="InterPro"/>
</dbReference>
<dbReference type="SMART" id="SM00091">
    <property type="entry name" value="PAS"/>
    <property type="match status" value="4"/>
</dbReference>
<dbReference type="EC" id="2.7.13.3" evidence="2"/>
<dbReference type="GO" id="GO:0006355">
    <property type="term" value="P:regulation of DNA-templated transcription"/>
    <property type="evidence" value="ECO:0007669"/>
    <property type="project" value="InterPro"/>
</dbReference>
<dbReference type="KEGG" id="srho:HH216_19905"/>
<evidence type="ECO:0000256" key="6">
    <source>
        <dbReference type="SAM" id="Coils"/>
    </source>
</evidence>
<dbReference type="InterPro" id="IPR013767">
    <property type="entry name" value="PAS_fold"/>
</dbReference>
<dbReference type="InterPro" id="IPR052162">
    <property type="entry name" value="Sensor_kinase/Photoreceptor"/>
</dbReference>
<dbReference type="SMART" id="SM00086">
    <property type="entry name" value="PAC"/>
    <property type="match status" value="4"/>
</dbReference>
<feature type="domain" description="PAC" evidence="9">
    <location>
        <begin position="599"/>
        <end position="652"/>
    </location>
</feature>
<dbReference type="NCBIfam" id="TIGR00229">
    <property type="entry name" value="sensory_box"/>
    <property type="match status" value="2"/>
</dbReference>
<dbReference type="InterPro" id="IPR005467">
    <property type="entry name" value="His_kinase_dom"/>
</dbReference>
<dbReference type="Pfam" id="PF13426">
    <property type="entry name" value="PAS_9"/>
    <property type="match status" value="1"/>
</dbReference>
<dbReference type="EMBL" id="CP051677">
    <property type="protein sequence ID" value="QJD80434.1"/>
    <property type="molecule type" value="Genomic_DNA"/>
</dbReference>
<dbReference type="Pfam" id="PF00989">
    <property type="entry name" value="PAS"/>
    <property type="match status" value="1"/>
</dbReference>
<keyword evidence="4" id="KW-0808">Transferase</keyword>
<dbReference type="InterPro" id="IPR001610">
    <property type="entry name" value="PAC"/>
</dbReference>
<dbReference type="CDD" id="cd00082">
    <property type="entry name" value="HisKA"/>
    <property type="match status" value="1"/>
</dbReference>
<dbReference type="CDD" id="cd00130">
    <property type="entry name" value="PAS"/>
    <property type="match status" value="3"/>
</dbReference>
<dbReference type="SMART" id="SM00387">
    <property type="entry name" value="HATPase_c"/>
    <property type="match status" value="1"/>
</dbReference>
<keyword evidence="3" id="KW-0597">Phosphoprotein</keyword>
<keyword evidence="6" id="KW-0175">Coiled coil</keyword>
<dbReference type="InterPro" id="IPR000014">
    <property type="entry name" value="PAS"/>
</dbReference>
<comment type="catalytic activity">
    <reaction evidence="1">
        <text>ATP + protein L-histidine = ADP + protein N-phospho-L-histidine.</text>
        <dbReference type="EC" id="2.7.13.3"/>
    </reaction>
</comment>
<dbReference type="InterPro" id="IPR003661">
    <property type="entry name" value="HisK_dim/P_dom"/>
</dbReference>
<evidence type="ECO:0000256" key="3">
    <source>
        <dbReference type="ARBA" id="ARBA00022553"/>
    </source>
</evidence>
<evidence type="ECO:0000259" key="7">
    <source>
        <dbReference type="PROSITE" id="PS50109"/>
    </source>
</evidence>
<dbReference type="Gene3D" id="2.10.70.100">
    <property type="match status" value="2"/>
</dbReference>
<dbReference type="Pfam" id="PF02518">
    <property type="entry name" value="HATPase_c"/>
    <property type="match status" value="1"/>
</dbReference>
<gene>
    <name evidence="10" type="ORF">HH216_19905</name>
</gene>
<dbReference type="InterPro" id="IPR004358">
    <property type="entry name" value="Sig_transdc_His_kin-like_C"/>
</dbReference>
<evidence type="ECO:0000256" key="5">
    <source>
        <dbReference type="ARBA" id="ARBA00022777"/>
    </source>
</evidence>
<evidence type="ECO:0000259" key="8">
    <source>
        <dbReference type="PROSITE" id="PS50112"/>
    </source>
</evidence>
<evidence type="ECO:0000256" key="2">
    <source>
        <dbReference type="ARBA" id="ARBA00012438"/>
    </source>
</evidence>
<dbReference type="SUPFAM" id="SSF55785">
    <property type="entry name" value="PYP-like sensor domain (PAS domain)"/>
    <property type="match status" value="5"/>
</dbReference>
<dbReference type="Pfam" id="PF08447">
    <property type="entry name" value="PAS_3"/>
    <property type="match status" value="1"/>
</dbReference>
<dbReference type="InterPro" id="IPR000700">
    <property type="entry name" value="PAS-assoc_C"/>
</dbReference>
<dbReference type="InterPro" id="IPR013655">
    <property type="entry name" value="PAS_fold_3"/>
</dbReference>
<dbReference type="PROSITE" id="PS50112">
    <property type="entry name" value="PAS"/>
    <property type="match status" value="3"/>
</dbReference>
<dbReference type="Gene3D" id="1.10.287.130">
    <property type="match status" value="1"/>
</dbReference>
<proteinExistence type="predicted"/>
<dbReference type="InterPro" id="IPR035965">
    <property type="entry name" value="PAS-like_dom_sf"/>
</dbReference>
<feature type="domain" description="PAS" evidence="8">
    <location>
        <begin position="145"/>
        <end position="215"/>
    </location>
</feature>
<feature type="domain" description="PAC" evidence="9">
    <location>
        <begin position="219"/>
        <end position="271"/>
    </location>
</feature>